<dbReference type="RefSeq" id="WP_206254448.1">
    <property type="nucleotide sequence ID" value="NZ_CP071060.1"/>
</dbReference>
<dbReference type="Pfam" id="PF13489">
    <property type="entry name" value="Methyltransf_23"/>
    <property type="match status" value="1"/>
</dbReference>
<dbReference type="GO" id="GO:0008168">
    <property type="term" value="F:methyltransferase activity"/>
    <property type="evidence" value="ECO:0007669"/>
    <property type="project" value="UniProtKB-KW"/>
</dbReference>
<dbReference type="InterPro" id="IPR029063">
    <property type="entry name" value="SAM-dependent_MTases_sf"/>
</dbReference>
<sequence length="259" mass="28632">MALTPIQALRAVVSSQQGVARDWHIDDLRQHELRYLADLALIESLAPQGTVLELGAAPCHMSALLKLSGIDAVGVDIQPQRVGDLIRAFGLDVRRCDIEREPLPFADGHFSGAMLCETFEHLRIDPAFVLSEIHRVLAPGAPLLLTTPNLYALPNLARLALGRSIADPAHEFGKLRTLGHMGHVREYSAREVVDFLQASGFAIDSLRYRFHANKRGRRAALLRIAYRLCPRRFHREIVIVARKQGDGPRLQPLGDPGSG</sequence>
<gene>
    <name evidence="1" type="ORF">JY500_20745</name>
</gene>
<evidence type="ECO:0000313" key="1">
    <source>
        <dbReference type="EMBL" id="QSI76845.1"/>
    </source>
</evidence>
<keyword evidence="2" id="KW-1185">Reference proteome</keyword>
<accession>A0ABX7M527</accession>
<organism evidence="1 2">
    <name type="scientific">Niveibacterium microcysteis</name>
    <dbReference type="NCBI Taxonomy" id="2811415"/>
    <lineage>
        <taxon>Bacteria</taxon>
        <taxon>Pseudomonadati</taxon>
        <taxon>Pseudomonadota</taxon>
        <taxon>Betaproteobacteria</taxon>
        <taxon>Rhodocyclales</taxon>
        <taxon>Rhodocyclaceae</taxon>
        <taxon>Niveibacterium</taxon>
    </lineage>
</organism>
<dbReference type="SUPFAM" id="SSF53335">
    <property type="entry name" value="S-adenosyl-L-methionine-dependent methyltransferases"/>
    <property type="match status" value="1"/>
</dbReference>
<dbReference type="EMBL" id="CP071060">
    <property type="protein sequence ID" value="QSI76845.1"/>
    <property type="molecule type" value="Genomic_DNA"/>
</dbReference>
<keyword evidence="1" id="KW-0808">Transferase</keyword>
<dbReference type="GO" id="GO:0032259">
    <property type="term" value="P:methylation"/>
    <property type="evidence" value="ECO:0007669"/>
    <property type="project" value="UniProtKB-KW"/>
</dbReference>
<evidence type="ECO:0000313" key="2">
    <source>
        <dbReference type="Proteomes" id="UP000663570"/>
    </source>
</evidence>
<keyword evidence="1" id="KW-0489">Methyltransferase</keyword>
<name>A0ABX7M527_9RHOO</name>
<proteinExistence type="predicted"/>
<protein>
    <submittedName>
        <fullName evidence="1">Class I SAM-dependent methyltransferase</fullName>
    </submittedName>
</protein>
<reference evidence="1 2" key="1">
    <citation type="submission" date="2021-02" db="EMBL/GenBank/DDBJ databases">
        <title>Niveibacterium changnyeongensis HC41.</title>
        <authorList>
            <person name="Kang M."/>
        </authorList>
    </citation>
    <scope>NUCLEOTIDE SEQUENCE [LARGE SCALE GENOMIC DNA]</scope>
    <source>
        <strain evidence="1 2">HC41</strain>
    </source>
</reference>
<dbReference type="Proteomes" id="UP000663570">
    <property type="component" value="Chromosome"/>
</dbReference>
<dbReference type="CDD" id="cd02440">
    <property type="entry name" value="AdoMet_MTases"/>
    <property type="match status" value="1"/>
</dbReference>
<dbReference type="Gene3D" id="3.40.50.150">
    <property type="entry name" value="Vaccinia Virus protein VP39"/>
    <property type="match status" value="1"/>
</dbReference>